<dbReference type="Pfam" id="PF04104">
    <property type="entry name" value="DNA_primase_lrg"/>
    <property type="match status" value="1"/>
</dbReference>
<dbReference type="InterPro" id="IPR058560">
    <property type="entry name" value="DNA_primase_C"/>
</dbReference>
<evidence type="ECO:0000256" key="10">
    <source>
        <dbReference type="PIRSR" id="PIRSR009449-1"/>
    </source>
</evidence>
<sequence length="497" mass="57492">MFKGSHKPAFSNDASLQVENHGTAQYPFRLNFYDKPPLYDVTIEDLEICALDRLRILAEIESSAARNRSWEETKSFTMAQCSKYLPLNANSARTDLHSERRKDHLGHFVLRLAFCRSEDLRRRFIKAESTLFRIRFETDDGQERRQFLSSREFRWTAVDNAEKEKYKAELKANYQGFRNEDDKERAFAQENYYKVRWTRVPDLVEKRKVFLKGGWAYVPSRDQSSIAYQEFEDQLGNALQMTAKALPRLDEDNRLLPILNNLSQGFVAGVSSDWVAPSSEGNEDQVRAEMVDELAQKHFPLCMRNLHQNLKKDHHLKHFERLTYGLFLKVLGLSVEEAIIFWRKSFVGSHVKDDKFNKEYKYNIRHSYGLEGRRANYPAKSCQQLLMAESSSYGCPYRNFSPENLQSALLSAYSSQGLTSSDLPEIMQTVSARHYHVACTRVFETTHAKSGVKRGEGVGAGESVTHPNQYATKSMEMEKQRKDSMDVKAEMEMEVDL</sequence>
<dbReference type="OrthoDB" id="421393at2759"/>
<comment type="similarity">
    <text evidence="1 9">Belongs to the eukaryotic-type primase large subunit family.</text>
</comment>
<evidence type="ECO:0000256" key="8">
    <source>
        <dbReference type="ARBA" id="ARBA00023125"/>
    </source>
</evidence>
<dbReference type="CDD" id="cd07322">
    <property type="entry name" value="PriL_PriS_Eukaryotic"/>
    <property type="match status" value="1"/>
</dbReference>
<dbReference type="Gene3D" id="1.20.930.80">
    <property type="match status" value="1"/>
</dbReference>
<evidence type="ECO:0000313" key="13">
    <source>
        <dbReference type="Proteomes" id="UP001049176"/>
    </source>
</evidence>
<keyword evidence="5 9" id="KW-0479">Metal-binding</keyword>
<evidence type="ECO:0000259" key="11">
    <source>
        <dbReference type="Pfam" id="PF04104"/>
    </source>
</evidence>
<dbReference type="AlphaFoldDB" id="A0A9P7UUJ2"/>
<keyword evidence="4 9" id="KW-0235">DNA replication</keyword>
<dbReference type="GO" id="GO:0006269">
    <property type="term" value="P:DNA replication, synthesis of primer"/>
    <property type="evidence" value="ECO:0007669"/>
    <property type="project" value="UniProtKB-KW"/>
</dbReference>
<feature type="binding site" evidence="10">
    <location>
        <position position="302"/>
    </location>
    <ligand>
        <name>[4Fe-4S] cluster</name>
        <dbReference type="ChEBI" id="CHEBI:49883"/>
    </ligand>
</feature>
<dbReference type="InterPro" id="IPR016558">
    <property type="entry name" value="DNA_primase_lsu_euk"/>
</dbReference>
<proteinExistence type="inferred from homology"/>
<evidence type="ECO:0000256" key="1">
    <source>
        <dbReference type="ARBA" id="ARBA00010564"/>
    </source>
</evidence>
<evidence type="ECO:0000256" key="4">
    <source>
        <dbReference type="ARBA" id="ARBA00022705"/>
    </source>
</evidence>
<dbReference type="PIRSF" id="PIRSF009449">
    <property type="entry name" value="DNA_primase_large_subunit"/>
    <property type="match status" value="1"/>
</dbReference>
<dbReference type="GO" id="GO:0005658">
    <property type="term" value="C:alpha DNA polymerase:primase complex"/>
    <property type="evidence" value="ECO:0007669"/>
    <property type="project" value="UniProtKB-ARBA"/>
</dbReference>
<keyword evidence="3 9" id="KW-0639">Primosome</keyword>
<keyword evidence="8 9" id="KW-0238">DNA-binding</keyword>
<evidence type="ECO:0000313" key="12">
    <source>
        <dbReference type="EMBL" id="KAG7092329.1"/>
    </source>
</evidence>
<reference evidence="12" key="1">
    <citation type="journal article" date="2021" name="Genome Biol. Evol.">
        <title>The assembled and annotated genome of the fairy-ring fungus Marasmius oreades.</title>
        <authorList>
            <person name="Hiltunen M."/>
            <person name="Ament-Velasquez S.L."/>
            <person name="Johannesson H."/>
        </authorList>
    </citation>
    <scope>NUCLEOTIDE SEQUENCE</scope>
    <source>
        <strain evidence="12">03SP1</strain>
    </source>
</reference>
<dbReference type="GO" id="GO:0006270">
    <property type="term" value="P:DNA replication initiation"/>
    <property type="evidence" value="ECO:0007669"/>
    <property type="project" value="TreeGrafter"/>
</dbReference>
<dbReference type="PANTHER" id="PTHR10537">
    <property type="entry name" value="DNA PRIMASE LARGE SUBUNIT"/>
    <property type="match status" value="1"/>
</dbReference>
<accession>A0A9P7UUJ2</accession>
<feature type="domain" description="DNA primase large subunit C-terminal" evidence="11">
    <location>
        <begin position="292"/>
        <end position="470"/>
    </location>
</feature>
<evidence type="ECO:0000256" key="5">
    <source>
        <dbReference type="ARBA" id="ARBA00022723"/>
    </source>
</evidence>
<dbReference type="Pfam" id="PF26466">
    <property type="entry name" value="DNA_primase_lrg_N"/>
    <property type="match status" value="1"/>
</dbReference>
<evidence type="ECO:0000256" key="3">
    <source>
        <dbReference type="ARBA" id="ARBA00022515"/>
    </source>
</evidence>
<keyword evidence="7 9" id="KW-0411">Iron-sulfur</keyword>
<dbReference type="GO" id="GO:0051539">
    <property type="term" value="F:4 iron, 4 sulfur cluster binding"/>
    <property type="evidence" value="ECO:0007669"/>
    <property type="project" value="UniProtKB-UniRule"/>
</dbReference>
<dbReference type="GO" id="GO:0046872">
    <property type="term" value="F:metal ion binding"/>
    <property type="evidence" value="ECO:0007669"/>
    <property type="project" value="UniProtKB-UniRule"/>
</dbReference>
<comment type="function">
    <text evidence="9">DNA primase is the polymerase that synthesizes small RNA primers for the Okazaki fragments made during discontinuous DNA replication.</text>
</comment>
<keyword evidence="6 9" id="KW-0408">Iron</keyword>
<evidence type="ECO:0000256" key="2">
    <source>
        <dbReference type="ARBA" id="ARBA00022485"/>
    </source>
</evidence>
<dbReference type="InterPro" id="IPR007238">
    <property type="entry name" value="DNA_primase_lsu_euk/arc"/>
</dbReference>
<keyword evidence="2 9" id="KW-0004">4Fe-4S</keyword>
<dbReference type="KEGG" id="more:E1B28_008690"/>
<evidence type="ECO:0000256" key="9">
    <source>
        <dbReference type="PIRNR" id="PIRNR009449"/>
    </source>
</evidence>
<dbReference type="PANTHER" id="PTHR10537:SF3">
    <property type="entry name" value="DNA PRIMASE LARGE SUBUNIT"/>
    <property type="match status" value="1"/>
</dbReference>
<feature type="binding site" evidence="10">
    <location>
        <position position="395"/>
    </location>
    <ligand>
        <name>[4Fe-4S] cluster</name>
        <dbReference type="ChEBI" id="CHEBI:49883"/>
    </ligand>
</feature>
<dbReference type="GO" id="GO:0003677">
    <property type="term" value="F:DNA binding"/>
    <property type="evidence" value="ECO:0007669"/>
    <property type="project" value="UniProtKB-UniRule"/>
</dbReference>
<name>A0A9P7UUJ2_9AGAR</name>
<feature type="binding site" evidence="10">
    <location>
        <position position="382"/>
    </location>
    <ligand>
        <name>[4Fe-4S] cluster</name>
        <dbReference type="ChEBI" id="CHEBI:49883"/>
    </ligand>
</feature>
<evidence type="ECO:0000256" key="7">
    <source>
        <dbReference type="ARBA" id="ARBA00023014"/>
    </source>
</evidence>
<dbReference type="RefSeq" id="XP_043008799.1">
    <property type="nucleotide sequence ID" value="XM_043153515.1"/>
</dbReference>
<comment type="cofactor">
    <cofactor evidence="9">
        <name>[4Fe-4S] cluster</name>
        <dbReference type="ChEBI" id="CHEBI:49883"/>
    </cofactor>
    <text evidence="9">Binds 1 [4Fe-4S] cluster.</text>
</comment>
<evidence type="ECO:0000256" key="6">
    <source>
        <dbReference type="ARBA" id="ARBA00023004"/>
    </source>
</evidence>
<dbReference type="Proteomes" id="UP001049176">
    <property type="component" value="Chromosome 5"/>
</dbReference>
<keyword evidence="13" id="KW-1185">Reference proteome</keyword>
<comment type="caution">
    <text evidence="12">The sequence shown here is derived from an EMBL/GenBank/DDBJ whole genome shotgun (WGS) entry which is preliminary data.</text>
</comment>
<dbReference type="GeneID" id="66077766"/>
<protein>
    <recommendedName>
        <fullName evidence="9">DNA primase large subunit</fullName>
    </recommendedName>
</protein>
<gene>
    <name evidence="12" type="ORF">E1B28_008690</name>
</gene>
<organism evidence="12 13">
    <name type="scientific">Marasmius oreades</name>
    <name type="common">fairy-ring Marasmius</name>
    <dbReference type="NCBI Taxonomy" id="181124"/>
    <lineage>
        <taxon>Eukaryota</taxon>
        <taxon>Fungi</taxon>
        <taxon>Dikarya</taxon>
        <taxon>Basidiomycota</taxon>
        <taxon>Agaricomycotina</taxon>
        <taxon>Agaricomycetes</taxon>
        <taxon>Agaricomycetidae</taxon>
        <taxon>Agaricales</taxon>
        <taxon>Marasmiineae</taxon>
        <taxon>Marasmiaceae</taxon>
        <taxon>Marasmius</taxon>
    </lineage>
</organism>
<dbReference type="EMBL" id="CM032185">
    <property type="protein sequence ID" value="KAG7092329.1"/>
    <property type="molecule type" value="Genomic_DNA"/>
</dbReference>
<feature type="binding site" evidence="10">
    <location>
        <position position="439"/>
    </location>
    <ligand>
        <name>[4Fe-4S] cluster</name>
        <dbReference type="ChEBI" id="CHEBI:49883"/>
    </ligand>
</feature>